<keyword evidence="3" id="KW-1185">Reference proteome</keyword>
<evidence type="ECO:0000256" key="1">
    <source>
        <dbReference type="SAM" id="MobiDB-lite"/>
    </source>
</evidence>
<evidence type="ECO:0000313" key="3">
    <source>
        <dbReference type="Proteomes" id="UP000499080"/>
    </source>
</evidence>
<accession>A0A4Y2KAU4</accession>
<reference evidence="2 3" key="1">
    <citation type="journal article" date="2019" name="Sci. Rep.">
        <title>Orb-weaving spider Araneus ventricosus genome elucidates the spidroin gene catalogue.</title>
        <authorList>
            <person name="Kono N."/>
            <person name="Nakamura H."/>
            <person name="Ohtoshi R."/>
            <person name="Moran D.A.P."/>
            <person name="Shinohara A."/>
            <person name="Yoshida Y."/>
            <person name="Fujiwara M."/>
            <person name="Mori M."/>
            <person name="Tomita M."/>
            <person name="Arakawa K."/>
        </authorList>
    </citation>
    <scope>NUCLEOTIDE SEQUENCE [LARGE SCALE GENOMIC DNA]</scope>
</reference>
<dbReference type="OrthoDB" id="8063408at2759"/>
<evidence type="ECO:0000313" key="2">
    <source>
        <dbReference type="EMBL" id="GBM99324.1"/>
    </source>
</evidence>
<proteinExistence type="predicted"/>
<dbReference type="Proteomes" id="UP000499080">
    <property type="component" value="Unassembled WGS sequence"/>
</dbReference>
<name>A0A4Y2KAU4_ARAVE</name>
<sequence>MVPPASVGFTKKKKRRIEFFNLRCSQRPVSHGKGLTIPEHPADFSISSDEEDLDVSHNSPQTSTSACGGSKHDDDFSCFDETS</sequence>
<comment type="caution">
    <text evidence="2">The sequence shown here is derived from an EMBL/GenBank/DDBJ whole genome shotgun (WGS) entry which is preliminary data.</text>
</comment>
<protein>
    <submittedName>
        <fullName evidence="2">Uncharacterized protein</fullName>
    </submittedName>
</protein>
<organism evidence="2 3">
    <name type="scientific">Araneus ventricosus</name>
    <name type="common">Orbweaver spider</name>
    <name type="synonym">Epeira ventricosa</name>
    <dbReference type="NCBI Taxonomy" id="182803"/>
    <lineage>
        <taxon>Eukaryota</taxon>
        <taxon>Metazoa</taxon>
        <taxon>Ecdysozoa</taxon>
        <taxon>Arthropoda</taxon>
        <taxon>Chelicerata</taxon>
        <taxon>Arachnida</taxon>
        <taxon>Araneae</taxon>
        <taxon>Araneomorphae</taxon>
        <taxon>Entelegynae</taxon>
        <taxon>Araneoidea</taxon>
        <taxon>Araneidae</taxon>
        <taxon>Araneus</taxon>
    </lineage>
</organism>
<feature type="region of interest" description="Disordered" evidence="1">
    <location>
        <begin position="30"/>
        <end position="73"/>
    </location>
</feature>
<feature type="compositionally biased region" description="Polar residues" evidence="1">
    <location>
        <begin position="56"/>
        <end position="67"/>
    </location>
</feature>
<dbReference type="EMBL" id="BGPR01113876">
    <property type="protein sequence ID" value="GBM99324.1"/>
    <property type="molecule type" value="Genomic_DNA"/>
</dbReference>
<dbReference type="AlphaFoldDB" id="A0A4Y2KAU4"/>
<gene>
    <name evidence="2" type="ORF">AVEN_251504_1</name>
</gene>